<protein>
    <submittedName>
        <fullName evidence="2">Uncharacterized protein</fullName>
    </submittedName>
</protein>
<dbReference type="Gramene" id="OPUNC02G25080.1">
    <property type="protein sequence ID" value="OPUNC02G25080.1"/>
    <property type="gene ID" value="OPUNC02G25080"/>
</dbReference>
<proteinExistence type="predicted"/>
<keyword evidence="1" id="KW-0472">Membrane</keyword>
<keyword evidence="1" id="KW-1133">Transmembrane helix</keyword>
<accession>A0A0E0K3G0</accession>
<evidence type="ECO:0000256" key="1">
    <source>
        <dbReference type="SAM" id="Phobius"/>
    </source>
</evidence>
<sequence length="92" mass="10077">MRMVEDGNGRARAGRGRMKWRGKVVLSFGGGFIGVAVAAWDVVEMLVRGSQTFDSQLNLVQFKAVVCRHFIEHVLCMHGDCFDAEGGNADFG</sequence>
<dbReference type="EnsemblPlants" id="OPUNC02G25080.1">
    <property type="protein sequence ID" value="OPUNC02G25080.1"/>
    <property type="gene ID" value="OPUNC02G25080"/>
</dbReference>
<evidence type="ECO:0000313" key="2">
    <source>
        <dbReference type="EnsemblPlants" id="OPUNC02G25080.1"/>
    </source>
</evidence>
<evidence type="ECO:0000313" key="3">
    <source>
        <dbReference type="Proteomes" id="UP000026962"/>
    </source>
</evidence>
<keyword evidence="1" id="KW-0812">Transmembrane</keyword>
<reference evidence="2" key="2">
    <citation type="submission" date="2018-05" db="EMBL/GenBank/DDBJ databases">
        <title>OpunRS2 (Oryza punctata Reference Sequence Version 2).</title>
        <authorList>
            <person name="Zhang J."/>
            <person name="Kudrna D."/>
            <person name="Lee S."/>
            <person name="Talag J."/>
            <person name="Welchert J."/>
            <person name="Wing R.A."/>
        </authorList>
    </citation>
    <scope>NUCLEOTIDE SEQUENCE [LARGE SCALE GENOMIC DNA]</scope>
</reference>
<reference evidence="2" key="1">
    <citation type="submission" date="2015-04" db="UniProtKB">
        <authorList>
            <consortium name="EnsemblPlants"/>
        </authorList>
    </citation>
    <scope>IDENTIFICATION</scope>
</reference>
<feature type="transmembrane region" description="Helical" evidence="1">
    <location>
        <begin position="20"/>
        <end position="40"/>
    </location>
</feature>
<name>A0A0E0K3G0_ORYPU</name>
<dbReference type="AlphaFoldDB" id="A0A0E0K3G0"/>
<dbReference type="Proteomes" id="UP000026962">
    <property type="component" value="Chromosome 2"/>
</dbReference>
<keyword evidence="3" id="KW-1185">Reference proteome</keyword>
<dbReference type="HOGENOM" id="CLU_160973_0_0_1"/>
<organism evidence="2">
    <name type="scientific">Oryza punctata</name>
    <name type="common">Red rice</name>
    <dbReference type="NCBI Taxonomy" id="4537"/>
    <lineage>
        <taxon>Eukaryota</taxon>
        <taxon>Viridiplantae</taxon>
        <taxon>Streptophyta</taxon>
        <taxon>Embryophyta</taxon>
        <taxon>Tracheophyta</taxon>
        <taxon>Spermatophyta</taxon>
        <taxon>Magnoliopsida</taxon>
        <taxon>Liliopsida</taxon>
        <taxon>Poales</taxon>
        <taxon>Poaceae</taxon>
        <taxon>BOP clade</taxon>
        <taxon>Oryzoideae</taxon>
        <taxon>Oryzeae</taxon>
        <taxon>Oryzinae</taxon>
        <taxon>Oryza</taxon>
    </lineage>
</organism>